<keyword evidence="2" id="KW-0547">Nucleotide-binding</keyword>
<dbReference type="GO" id="GO:0005737">
    <property type="term" value="C:cytoplasm"/>
    <property type="evidence" value="ECO:0007669"/>
    <property type="project" value="TreeGrafter"/>
</dbReference>
<dbReference type="InterPro" id="IPR043129">
    <property type="entry name" value="ATPase_NBD"/>
</dbReference>
<dbReference type="STRING" id="270498.CHK_0991"/>
<reference evidence="10 11" key="1">
    <citation type="submission" date="2015-04" db="EMBL/GenBank/DDBJ databases">
        <title>Draft genome sequence of bacteremic isolate Catabacter hongkongensis type strain HKU16T.</title>
        <authorList>
            <person name="Lau S.K."/>
            <person name="Teng J.L."/>
            <person name="Huang Y."/>
            <person name="Curreem S.O."/>
            <person name="Tsui S.K."/>
            <person name="Woo P.C."/>
        </authorList>
    </citation>
    <scope>NUCLEOTIDE SEQUENCE [LARGE SCALE GENOMIC DNA]</scope>
    <source>
        <strain evidence="10 11">HKU16</strain>
    </source>
</reference>
<comment type="caution">
    <text evidence="10">The sequence shown here is derived from an EMBL/GenBank/DDBJ whole genome shotgun (WGS) entry which is preliminary data.</text>
</comment>
<evidence type="ECO:0000259" key="8">
    <source>
        <dbReference type="Pfam" id="PF00370"/>
    </source>
</evidence>
<dbReference type="GO" id="GO:0005524">
    <property type="term" value="F:ATP binding"/>
    <property type="evidence" value="ECO:0007669"/>
    <property type="project" value="UniProtKB-KW"/>
</dbReference>
<dbReference type="AlphaFoldDB" id="A0A0M2NG58"/>
<evidence type="ECO:0000256" key="4">
    <source>
        <dbReference type="ARBA" id="ARBA00022840"/>
    </source>
</evidence>
<evidence type="ECO:0000313" key="11">
    <source>
        <dbReference type="Proteomes" id="UP000034076"/>
    </source>
</evidence>
<evidence type="ECO:0000256" key="3">
    <source>
        <dbReference type="ARBA" id="ARBA00022777"/>
    </source>
</evidence>
<evidence type="ECO:0000256" key="7">
    <source>
        <dbReference type="RuleBase" id="RU003733"/>
    </source>
</evidence>
<dbReference type="InterPro" id="IPR005929">
    <property type="entry name" value="Ribulokinase"/>
</dbReference>
<dbReference type="CDD" id="cd07781">
    <property type="entry name" value="ASKHA_NBD_FGGY_L-RBK"/>
    <property type="match status" value="1"/>
</dbReference>
<keyword evidence="6" id="KW-0119">Carbohydrate metabolism</keyword>
<dbReference type="PIRSF" id="PIRSF000538">
    <property type="entry name" value="GlpK"/>
    <property type="match status" value="1"/>
</dbReference>
<evidence type="ECO:0000256" key="2">
    <source>
        <dbReference type="ARBA" id="ARBA00022741"/>
    </source>
</evidence>
<keyword evidence="1 7" id="KW-0808">Transferase</keyword>
<dbReference type="Pfam" id="PF02782">
    <property type="entry name" value="FGGY_C"/>
    <property type="match status" value="1"/>
</dbReference>
<feature type="domain" description="Carbohydrate kinase FGGY C-terminal" evidence="9">
    <location>
        <begin position="263"/>
        <end position="459"/>
    </location>
</feature>
<evidence type="ECO:0000256" key="1">
    <source>
        <dbReference type="ARBA" id="ARBA00022679"/>
    </source>
</evidence>
<organism evidence="10 11">
    <name type="scientific">Christensenella hongkongensis</name>
    <dbReference type="NCBI Taxonomy" id="270498"/>
    <lineage>
        <taxon>Bacteria</taxon>
        <taxon>Bacillati</taxon>
        <taxon>Bacillota</taxon>
        <taxon>Clostridia</taxon>
        <taxon>Christensenellales</taxon>
        <taxon>Christensenellaceae</taxon>
        <taxon>Christensenella</taxon>
    </lineage>
</organism>
<evidence type="ECO:0000313" key="10">
    <source>
        <dbReference type="EMBL" id="KKI51499.1"/>
    </source>
</evidence>
<dbReference type="Pfam" id="PF00370">
    <property type="entry name" value="FGGY_N"/>
    <property type="match status" value="1"/>
</dbReference>
<sequence length="518" mass="56662">MKERKTCLLGIDMGTSSVKAGLFDIYGNPLGFADGVYSLYTPQSGWAEQKADEWWNTVAATVRRLIAGSGVCTTDIIGMSVDTTCCTVVLMDEHMNVLRPAIMWMDVRASGQAKRITATGHDMLKFNGYGNVSAETMPAKALWLKENERETYDKARYVVECTDWLMYRLTGEMNASISCAAARWYYDRPGGGFREDFYGAFGLEDVLEKFPPQVVDMGVRAGTLNKEAAVDLGLPEGLPVGEGGADAFVGMIGLDVVSPGKIAMITGSSHLHLGLVENELHSQGMWGSYPDAIVPGLQLIEGGQTSTGSMVSWFQSNFCSGVEKEAREQGKSVYDLLNEGAQKLPIGAEGLLLLDYFQGNRTPHADPDVRGMLYGLSLKHTPYHIYRAMIEGICFGTENVMQAFRKSGTGLKGIYTCGGAAASRFWMQTHADVCNLPIYVPAVTQAPCLGAAILGAVAAGVYPDIKKASAQMVKIKETIEPDSGRHEEYRFYFEKYIEAYDTSKNWMHKMTEKASNIV</sequence>
<dbReference type="InterPro" id="IPR018483">
    <property type="entry name" value="Carb_kinase_FGGY_CS"/>
</dbReference>
<dbReference type="InterPro" id="IPR018485">
    <property type="entry name" value="FGGY_C"/>
</dbReference>
<dbReference type="GO" id="GO:0019569">
    <property type="term" value="P:L-arabinose catabolic process to D-xylulose 5-phosphate"/>
    <property type="evidence" value="ECO:0007669"/>
    <property type="project" value="InterPro"/>
</dbReference>
<protein>
    <submittedName>
        <fullName evidence="10">Ribulokinase</fullName>
        <ecNumber evidence="10">2.7.1.16</ecNumber>
    </submittedName>
</protein>
<dbReference type="InterPro" id="IPR018484">
    <property type="entry name" value="FGGY_N"/>
</dbReference>
<dbReference type="GO" id="GO:0019150">
    <property type="term" value="F:D-ribulokinase activity"/>
    <property type="evidence" value="ECO:0007669"/>
    <property type="project" value="TreeGrafter"/>
</dbReference>
<evidence type="ECO:0000259" key="9">
    <source>
        <dbReference type="Pfam" id="PF02782"/>
    </source>
</evidence>
<dbReference type="PATRIC" id="fig|270498.16.peg.1189"/>
<comment type="similarity">
    <text evidence="7">Belongs to the FGGY kinase family.</text>
</comment>
<dbReference type="GO" id="GO:0008741">
    <property type="term" value="F:ribulokinase activity"/>
    <property type="evidence" value="ECO:0007669"/>
    <property type="project" value="UniProtKB-EC"/>
</dbReference>
<dbReference type="RefSeq" id="WP_046442943.1">
    <property type="nucleotide sequence ID" value="NZ_LAYJ01000076.1"/>
</dbReference>
<evidence type="ECO:0000256" key="5">
    <source>
        <dbReference type="ARBA" id="ARBA00022935"/>
    </source>
</evidence>
<name>A0A0M2NG58_9FIRM</name>
<dbReference type="PANTHER" id="PTHR43435:SF4">
    <property type="entry name" value="FGGY CARBOHYDRATE KINASE DOMAIN-CONTAINING PROTEIN"/>
    <property type="match status" value="1"/>
</dbReference>
<dbReference type="EMBL" id="LAYJ01000076">
    <property type="protein sequence ID" value="KKI51499.1"/>
    <property type="molecule type" value="Genomic_DNA"/>
</dbReference>
<proteinExistence type="inferred from homology"/>
<keyword evidence="4" id="KW-0067">ATP-binding</keyword>
<keyword evidence="11" id="KW-1185">Reference proteome</keyword>
<evidence type="ECO:0000256" key="6">
    <source>
        <dbReference type="ARBA" id="ARBA00023277"/>
    </source>
</evidence>
<dbReference type="Proteomes" id="UP000034076">
    <property type="component" value="Unassembled WGS sequence"/>
</dbReference>
<dbReference type="EC" id="2.7.1.16" evidence="10"/>
<dbReference type="Gene3D" id="3.30.420.40">
    <property type="match status" value="2"/>
</dbReference>
<accession>A0A0M2NG58</accession>
<gene>
    <name evidence="10" type="ORF">CHK_0991</name>
</gene>
<dbReference type="PROSITE" id="PS00445">
    <property type="entry name" value="FGGY_KINASES_2"/>
    <property type="match status" value="1"/>
</dbReference>
<dbReference type="PANTHER" id="PTHR43435">
    <property type="entry name" value="RIBULOKINASE"/>
    <property type="match status" value="1"/>
</dbReference>
<dbReference type="OrthoDB" id="1762170at2"/>
<feature type="domain" description="Carbohydrate kinase FGGY N-terminal" evidence="8">
    <location>
        <begin position="8"/>
        <end position="253"/>
    </location>
</feature>
<keyword evidence="3 7" id="KW-0418">Kinase</keyword>
<keyword evidence="5" id="KW-0054">Arabinose catabolism</keyword>
<dbReference type="InterPro" id="IPR000577">
    <property type="entry name" value="Carb_kinase_FGGY"/>
</dbReference>
<dbReference type="SUPFAM" id="SSF53067">
    <property type="entry name" value="Actin-like ATPase domain"/>
    <property type="match status" value="2"/>
</dbReference>